<keyword evidence="4 9" id="KW-0819">tRNA processing</keyword>
<feature type="binding site" evidence="9">
    <location>
        <begin position="657"/>
        <end position="663"/>
    </location>
    <ligand>
        <name>acetyl-CoA</name>
        <dbReference type="ChEBI" id="CHEBI:57288"/>
    </ligand>
</feature>
<sequence>MGARTKKVDSLVRQLIEKCVKLNQRSLLFIIGDKSRLQVSNLHYLLSKVTNSSKPTVLWCYKKKLEVSSNRSKRLKIAKKLAKKASYDAEIEDPFELFLSTTDIRYCLYKDTKQILGQTFNMLVLQDFEALTPNIMCRTIETVKGGGIILFLLDTISSLESLYSITMDAHHKYSTARFNTCQSRFIKRMILSLVTNSNALVVDDELNILPIVNSTPNSSTLDVDNNNGTINVNARNANDSNIGEFDSLNISNYANYDDDDDDNRYSGAKRLHSITVTKDQGQIFYRLLNMLVNKRGTEHYVAITAGRGRGKSAVLGLSIAAALSLGFSNIYVAAPVADNVATLFEFVVKGLETLGFKPHTDFIIYSLDKQEIVPIETNNLTRLFTGSRAKTTKVTTQIVFKGEIKQAITYLSPSDLNNWNSTLTSVELLVIDEAAAMPIHILRKCRGSFITFLSSTINGYEGTGRVLSLRLFNELESKHGLSKLEMMEPIRYAANDPTENWLTKLLCLNATAPPKLGDEISAPNKCELFQVDRDALMSFHPCAEAFLHILKSTFISSHYKNSPDDFILMSDSPSHAVFVLISPADRMNSGVPNVICAIQISLEGRLTKDEISQNINNSKMPAGDLIPWTLTQYYTNEDFGALSGVRIVRIAVHPHLQRMGYGTQAIKLLINFISSSVNNNDDKPYKTFRSNDDVVTPLLVPCDEATFGINVDYIGASFGLTCGLIKFWNNLDFYPVYLKQTPNEIIGEHSCIVIRPITSSLISQSKPTWLSGFAMDFSKRLLALLPGPFSRLPLYSLTYLLFNNTASDNVDNTNDVHVNITQFVNNNLPLSLGYNDLDRLDRYSKQFSQLRSVLDILPFIALLVFTGKIRIELSILQKVVLLGIACQMKQADEIAAELDLPSNQILSILHRTIFNINALIRDGLTKQLERETVN</sequence>
<evidence type="ECO:0000256" key="5">
    <source>
        <dbReference type="ARBA" id="ARBA00022741"/>
    </source>
</evidence>
<reference evidence="14 15" key="3">
    <citation type="journal article" date="2016" name="Sci. Rep.">
        <title>Genome-wide diversity and gene expression profiling of Babesia microti isolates identify polymorphic genes that mediate host-pathogen interactions.</title>
        <authorList>
            <person name="Silva J.C."/>
            <person name="Cornillot E."/>
            <person name="McCracken C."/>
            <person name="Usmani-Brown S."/>
            <person name="Dwivedi A."/>
            <person name="Ifeonu O.O."/>
            <person name="Crabtree J."/>
            <person name="Gotia H.T."/>
            <person name="Virji A.Z."/>
            <person name="Reynes C."/>
            <person name="Colinge J."/>
            <person name="Kumar V."/>
            <person name="Lawres L."/>
            <person name="Pazzi J.E."/>
            <person name="Pablo J.V."/>
            <person name="Hung C."/>
            <person name="Brancato J."/>
            <person name="Kumari P."/>
            <person name="Orvis J."/>
            <person name="Tretina K."/>
            <person name="Chibucos M."/>
            <person name="Ott S."/>
            <person name="Sadzewicz L."/>
            <person name="Sengamalay N."/>
            <person name="Shetty A.C."/>
            <person name="Su Q."/>
            <person name="Tallon L."/>
            <person name="Fraser C.M."/>
            <person name="Frutos R."/>
            <person name="Molina D.M."/>
            <person name="Krause P.J."/>
            <person name="Ben Mamoun C."/>
        </authorList>
    </citation>
    <scope>NUCLEOTIDE SEQUENCE [LARGE SCALE GENOMIC DNA]</scope>
    <source>
        <strain evidence="14 15">RI</strain>
    </source>
</reference>
<gene>
    <name evidence="14" type="ORF">BmR1_04g08795</name>
</gene>
<evidence type="ECO:0000259" key="12">
    <source>
        <dbReference type="Pfam" id="PF13718"/>
    </source>
</evidence>
<dbReference type="InterPro" id="IPR032672">
    <property type="entry name" value="TmcA/NAT10/Kre33"/>
</dbReference>
<keyword evidence="15" id="KW-1185">Reference proteome</keyword>
<evidence type="ECO:0000256" key="1">
    <source>
        <dbReference type="ARBA" id="ARBA00004604"/>
    </source>
</evidence>
<comment type="similarity">
    <text evidence="9">Belongs to the RNA cytidine acetyltransferase family. NAT10 subfamily.</text>
</comment>
<evidence type="ECO:0000259" key="11">
    <source>
        <dbReference type="Pfam" id="PF08351"/>
    </source>
</evidence>
<feature type="domain" description="TmcA/NAT10 N-terminal" evidence="11">
    <location>
        <begin position="11"/>
        <end position="203"/>
    </location>
</feature>
<evidence type="ECO:0000256" key="6">
    <source>
        <dbReference type="ARBA" id="ARBA00022840"/>
    </source>
</evidence>
<dbReference type="InterPro" id="IPR007807">
    <property type="entry name" value="TcmA/NAT10_helicase"/>
</dbReference>
<dbReference type="GO" id="GO:0030686">
    <property type="term" value="C:90S preribosome"/>
    <property type="evidence" value="ECO:0007669"/>
    <property type="project" value="TreeGrafter"/>
</dbReference>
<reference evidence="14 15" key="1">
    <citation type="journal article" date="2012" name="Nucleic Acids Res.">
        <title>Sequencing of the smallest Apicomplexan genome from the human pathogen Babesia microti.</title>
        <authorList>
            <person name="Cornillot E."/>
            <person name="Hadj-Kaddour K."/>
            <person name="Dassouli A."/>
            <person name="Noel B."/>
            <person name="Ranwez V."/>
            <person name="Vacherie B."/>
            <person name="Augagneur Y."/>
            <person name="Bres V."/>
            <person name="Duclos A."/>
            <person name="Randazzo S."/>
            <person name="Carcy B."/>
            <person name="Debierre-Grockiego F."/>
            <person name="Delbecq S."/>
            <person name="Moubri-Menage K."/>
            <person name="Shams-Eldin H."/>
            <person name="Usmani-Brown S."/>
            <person name="Bringaud F."/>
            <person name="Wincker P."/>
            <person name="Vivares C.P."/>
            <person name="Schwarz R.T."/>
            <person name="Schetters T.P."/>
            <person name="Krause P.J."/>
            <person name="Gorenflot A."/>
            <person name="Berry V."/>
            <person name="Barbe V."/>
            <person name="Ben Mamoun C."/>
        </authorList>
    </citation>
    <scope>NUCLEOTIDE SEQUENCE [LARGE SCALE GENOMIC DNA]</scope>
    <source>
        <strain evidence="14 15">RI</strain>
    </source>
</reference>
<dbReference type="AlphaFoldDB" id="I7ISX4"/>
<evidence type="ECO:0000256" key="3">
    <source>
        <dbReference type="ARBA" id="ARBA00022679"/>
    </source>
</evidence>
<accession>I7ISX4</accession>
<evidence type="ECO:0000313" key="15">
    <source>
        <dbReference type="Proteomes" id="UP000002899"/>
    </source>
</evidence>
<dbReference type="GO" id="GO:0051391">
    <property type="term" value="P:tRNA acetylation"/>
    <property type="evidence" value="ECO:0007669"/>
    <property type="project" value="UniProtKB-UniRule"/>
</dbReference>
<dbReference type="KEGG" id="bmic:BmR1_04g08795"/>
<feature type="domain" description="N-acetyltransferase" evidence="12">
    <location>
        <begin position="551"/>
        <end position="757"/>
    </location>
</feature>
<dbReference type="EMBL" id="LN871599">
    <property type="protein sequence ID" value="CCF75936.1"/>
    <property type="molecule type" value="Genomic_DNA"/>
</dbReference>
<dbReference type="GO" id="GO:0000049">
    <property type="term" value="F:tRNA binding"/>
    <property type="evidence" value="ECO:0007669"/>
    <property type="project" value="TreeGrafter"/>
</dbReference>
<dbReference type="InterPro" id="IPR027992">
    <property type="entry name" value="tRNA_bind_dom"/>
</dbReference>
<evidence type="ECO:0000256" key="4">
    <source>
        <dbReference type="ARBA" id="ARBA00022694"/>
    </source>
</evidence>
<keyword evidence="3 9" id="KW-0808">Transferase</keyword>
<dbReference type="Gene3D" id="3.40.50.11040">
    <property type="match status" value="1"/>
</dbReference>
<dbReference type="Pfam" id="PF13718">
    <property type="entry name" value="GNAT_acetyltr_2"/>
    <property type="match status" value="1"/>
</dbReference>
<dbReference type="Pfam" id="PF05127">
    <property type="entry name" value="NAT10_TcmA_helicase"/>
    <property type="match status" value="1"/>
</dbReference>
<dbReference type="PANTHER" id="PTHR10925:SF5">
    <property type="entry name" value="RNA CYTIDINE ACETYLTRANSFERASE"/>
    <property type="match status" value="1"/>
</dbReference>
<dbReference type="GO" id="GO:0051392">
    <property type="term" value="F:tRNA cytidine N4-acetyltransferase activity"/>
    <property type="evidence" value="ECO:0007669"/>
    <property type="project" value="RHEA"/>
</dbReference>
<dbReference type="OrthoDB" id="10067491at2759"/>
<dbReference type="RefSeq" id="XP_012650344.1">
    <property type="nucleotide sequence ID" value="XM_012794890.1"/>
</dbReference>
<dbReference type="Pfam" id="PF13725">
    <property type="entry name" value="tRNA_bind_2"/>
    <property type="match status" value="1"/>
</dbReference>
<dbReference type="GO" id="GO:1990883">
    <property type="term" value="F:18S rRNA cytidine N-acetyltransferase activity"/>
    <property type="evidence" value="ECO:0007669"/>
    <property type="project" value="TreeGrafter"/>
</dbReference>
<dbReference type="InterPro" id="IPR000182">
    <property type="entry name" value="GNAT_dom"/>
</dbReference>
<dbReference type="InterPro" id="IPR013562">
    <property type="entry name" value="TmcA/NAT10_N"/>
</dbReference>
<reference evidence="14 15" key="2">
    <citation type="journal article" date="2013" name="PLoS ONE">
        <title>Whole genome mapping and re-organization of the nuclear and mitochondrial genomes of Babesia microti isolates.</title>
        <authorList>
            <person name="Cornillot E."/>
            <person name="Dassouli A."/>
            <person name="Garg A."/>
            <person name="Pachikara N."/>
            <person name="Randazzo S."/>
            <person name="Depoix D."/>
            <person name="Carcy B."/>
            <person name="Delbecq S."/>
            <person name="Frutos R."/>
            <person name="Silva J.C."/>
            <person name="Sutton R."/>
            <person name="Krause P.J."/>
            <person name="Mamoun C.B."/>
        </authorList>
    </citation>
    <scope>NUCLEOTIDE SEQUENCE [LARGE SCALE GENOMIC DNA]</scope>
    <source>
        <strain evidence="14 15">RI</strain>
    </source>
</reference>
<name>I7ISX4_BABMR</name>
<evidence type="ECO:0000256" key="9">
    <source>
        <dbReference type="HAMAP-Rule" id="MF_03211"/>
    </source>
</evidence>
<keyword evidence="8 9" id="KW-0012">Acyltransferase</keyword>
<comment type="subcellular location">
    <subcellularLocation>
        <location evidence="1 9">Nucleus</location>
        <location evidence="1 9">Nucleolus</location>
    </subcellularLocation>
</comment>
<dbReference type="InterPro" id="IPR027417">
    <property type="entry name" value="P-loop_NTPase"/>
</dbReference>
<dbReference type="Gene3D" id="3.40.50.300">
    <property type="entry name" value="P-loop containing nucleotide triphosphate hydrolases"/>
    <property type="match status" value="1"/>
</dbReference>
<feature type="domain" description="TcmA/NAT10 helicase" evidence="10">
    <location>
        <begin position="303"/>
        <end position="509"/>
    </location>
</feature>
<dbReference type="SUPFAM" id="SSF52540">
    <property type="entry name" value="P-loop containing nucleoside triphosphate hydrolases"/>
    <property type="match status" value="1"/>
</dbReference>
<dbReference type="VEuPathDB" id="PiroplasmaDB:BmR1_04g08795"/>
<evidence type="ECO:0000256" key="7">
    <source>
        <dbReference type="ARBA" id="ARBA00023242"/>
    </source>
</evidence>
<evidence type="ECO:0000259" key="13">
    <source>
        <dbReference type="Pfam" id="PF13725"/>
    </source>
</evidence>
<dbReference type="InterPro" id="IPR033688">
    <property type="entry name" value="NAT10"/>
</dbReference>
<evidence type="ECO:0000256" key="8">
    <source>
        <dbReference type="ARBA" id="ARBA00023315"/>
    </source>
</evidence>
<dbReference type="Pfam" id="PF08351">
    <property type="entry name" value="TmcA_N"/>
    <property type="match status" value="1"/>
</dbReference>
<dbReference type="Gene3D" id="3.40.630.30">
    <property type="match status" value="1"/>
</dbReference>
<dbReference type="GO" id="GO:0005524">
    <property type="term" value="F:ATP binding"/>
    <property type="evidence" value="ECO:0007669"/>
    <property type="project" value="UniProtKB-UniRule"/>
</dbReference>
<dbReference type="GO" id="GO:0005730">
    <property type="term" value="C:nucleolus"/>
    <property type="evidence" value="ECO:0007669"/>
    <property type="project" value="UniProtKB-SubCell"/>
</dbReference>
<keyword evidence="2 9" id="KW-0698">rRNA processing</keyword>
<dbReference type="Proteomes" id="UP000002899">
    <property type="component" value="Chromosome IV"/>
</dbReference>
<feature type="binding site" evidence="9">
    <location>
        <position position="730"/>
    </location>
    <ligand>
        <name>acetyl-CoA</name>
        <dbReference type="ChEBI" id="CHEBI:57288"/>
    </ligand>
</feature>
<dbReference type="PANTHER" id="PTHR10925">
    <property type="entry name" value="N-ACETYLTRANSFERASE 10"/>
    <property type="match status" value="1"/>
</dbReference>
<protein>
    <recommendedName>
        <fullName evidence="9">RNA cytidine acetyltransferase</fullName>
        <ecNumber evidence="9">2.3.1.-</ecNumber>
    </recommendedName>
    <alternativeName>
        <fullName evidence="9">18S rRNA cytosine acetyltransferase</fullName>
    </alternativeName>
</protein>
<keyword evidence="6 9" id="KW-0067">ATP-binding</keyword>
<evidence type="ECO:0000259" key="10">
    <source>
        <dbReference type="Pfam" id="PF05127"/>
    </source>
</evidence>
<feature type="binding site" evidence="9">
    <location>
        <position position="491"/>
    </location>
    <ligand>
        <name>ATP</name>
        <dbReference type="ChEBI" id="CHEBI:30616"/>
    </ligand>
</feature>
<comment type="catalytic activity">
    <reaction evidence="9">
        <text>a cytidine in tRNA + acetyl-CoA + ATP + H2O = an N(4)-acetylcytidine in tRNA + ADP + phosphate + CoA + H(+)</text>
        <dbReference type="Rhea" id="RHEA:53876"/>
        <dbReference type="Rhea" id="RHEA-COMP:13670"/>
        <dbReference type="Rhea" id="RHEA-COMP:13671"/>
        <dbReference type="ChEBI" id="CHEBI:15377"/>
        <dbReference type="ChEBI" id="CHEBI:15378"/>
        <dbReference type="ChEBI" id="CHEBI:30616"/>
        <dbReference type="ChEBI" id="CHEBI:43474"/>
        <dbReference type="ChEBI" id="CHEBI:57287"/>
        <dbReference type="ChEBI" id="CHEBI:57288"/>
        <dbReference type="ChEBI" id="CHEBI:74900"/>
        <dbReference type="ChEBI" id="CHEBI:82748"/>
        <dbReference type="ChEBI" id="CHEBI:456216"/>
    </reaction>
</comment>
<comment type="function">
    <text evidence="9">RNA cytidine acetyltransferase with specificity toward both 18S rRNA and tRNAs. Catalyzes the formation of N(4)-acetylcytidine (ac4C) in 18S rRNA. Required for early nucleolar cleavages of precursor rRNA at sites A0, A1 and A2 during 18S rRNA synthesis. Catalyzes the formation of ac4C in serine and leucine tRNAs. Requires a tRNA-binding adapter protein for full tRNA acetyltransferase activity but not for 18S rRNA acetylation.</text>
</comment>
<keyword evidence="5 9" id="KW-0547">Nucleotide-binding</keyword>
<comment type="catalytic activity">
    <reaction evidence="9">
        <text>a cytidine in 18S rRNA + acetyl-CoA + ATP + H2O = an N(4)-acetylcytidine in 18S rRNA + ADP + phosphate + CoA + H(+)</text>
        <dbReference type="Rhea" id="RHEA:51424"/>
        <dbReference type="Rhea" id="RHEA-COMP:13575"/>
        <dbReference type="Rhea" id="RHEA-COMP:13576"/>
        <dbReference type="ChEBI" id="CHEBI:15377"/>
        <dbReference type="ChEBI" id="CHEBI:15378"/>
        <dbReference type="ChEBI" id="CHEBI:30616"/>
        <dbReference type="ChEBI" id="CHEBI:43474"/>
        <dbReference type="ChEBI" id="CHEBI:57287"/>
        <dbReference type="ChEBI" id="CHEBI:57288"/>
        <dbReference type="ChEBI" id="CHEBI:74900"/>
        <dbReference type="ChEBI" id="CHEBI:82748"/>
        <dbReference type="ChEBI" id="CHEBI:456216"/>
    </reaction>
</comment>
<feature type="binding site" evidence="9">
    <location>
        <begin position="650"/>
        <end position="652"/>
    </location>
    <ligand>
        <name>acetyl-CoA</name>
        <dbReference type="ChEBI" id="CHEBI:57288"/>
    </ligand>
</feature>
<feature type="domain" description="Possible tRNA binding" evidence="13">
    <location>
        <begin position="769"/>
        <end position="931"/>
    </location>
</feature>
<dbReference type="EC" id="2.3.1.-" evidence="9"/>
<keyword evidence="7 9" id="KW-0539">Nucleus</keyword>
<dbReference type="HAMAP" id="MF_03211">
    <property type="entry name" value="RNA_acetyltr_Nat10"/>
    <property type="match status" value="1"/>
</dbReference>
<evidence type="ECO:0000256" key="2">
    <source>
        <dbReference type="ARBA" id="ARBA00022552"/>
    </source>
</evidence>
<comment type="caution">
    <text evidence="9">Lacks conserved residue(s) required for the propagation of feature annotation.</text>
</comment>
<organism evidence="14 15">
    <name type="scientific">Babesia microti (strain RI)</name>
    <dbReference type="NCBI Taxonomy" id="1133968"/>
    <lineage>
        <taxon>Eukaryota</taxon>
        <taxon>Sar</taxon>
        <taxon>Alveolata</taxon>
        <taxon>Apicomplexa</taxon>
        <taxon>Aconoidasida</taxon>
        <taxon>Piroplasmida</taxon>
        <taxon>Babesiidae</taxon>
        <taxon>Babesia</taxon>
    </lineage>
</organism>
<dbReference type="GO" id="GO:1904812">
    <property type="term" value="P:rRNA acetylation involved in maturation of SSU-rRNA"/>
    <property type="evidence" value="ECO:0007669"/>
    <property type="project" value="InterPro"/>
</dbReference>
<evidence type="ECO:0000313" key="14">
    <source>
        <dbReference type="EMBL" id="CCF75936.1"/>
    </source>
</evidence>
<proteinExistence type="inferred from homology"/>
<dbReference type="GeneID" id="24426389"/>